<name>A0A812C1P1_ACAPH</name>
<organism evidence="2 3">
    <name type="scientific">Acanthosepion pharaonis</name>
    <name type="common">Pharaoh cuttlefish</name>
    <name type="synonym">Sepia pharaonis</name>
    <dbReference type="NCBI Taxonomy" id="158019"/>
    <lineage>
        <taxon>Eukaryota</taxon>
        <taxon>Metazoa</taxon>
        <taxon>Spiralia</taxon>
        <taxon>Lophotrochozoa</taxon>
        <taxon>Mollusca</taxon>
        <taxon>Cephalopoda</taxon>
        <taxon>Coleoidea</taxon>
        <taxon>Decapodiformes</taxon>
        <taxon>Sepiida</taxon>
        <taxon>Sepiina</taxon>
        <taxon>Sepiidae</taxon>
        <taxon>Acanthosepion</taxon>
    </lineage>
</organism>
<feature type="transmembrane region" description="Helical" evidence="1">
    <location>
        <begin position="87"/>
        <end position="104"/>
    </location>
</feature>
<keyword evidence="1" id="KW-1133">Transmembrane helix</keyword>
<feature type="transmembrane region" description="Helical" evidence="1">
    <location>
        <begin position="253"/>
        <end position="271"/>
    </location>
</feature>
<keyword evidence="1" id="KW-0472">Membrane</keyword>
<evidence type="ECO:0000313" key="3">
    <source>
        <dbReference type="Proteomes" id="UP000597762"/>
    </source>
</evidence>
<sequence length="281" mass="32060">MRGTVSFSQFSLSSHLPPQCSSLLTHFSLYMFSFTLPKPKLLPIIFLSAFCLSVNTAHIRQSNLGSHPPIQSRLTSADPSTPVHVRWLIYLVHIYLSIYFRSYLSPFISIYFHSYLSTYLFPFISIYLSISVHIYLSISLSIYLSIYFCSYLSSINIPITLSLSLSLSLSLLFSPPSFYSSTLSASLLFPSLFLYLLSQFLFLPHFPSLSHLFYFPLLLSFMEKPCKTFIIWTRMNLRPSNSLLLPHLSSSPYSTTSLLFFVAVVVLFLLMSGGMPRIWLP</sequence>
<feature type="transmembrane region" description="Helical" evidence="1">
    <location>
        <begin position="185"/>
        <end position="206"/>
    </location>
</feature>
<protein>
    <submittedName>
        <fullName evidence="2">Uncharacterized protein</fullName>
    </submittedName>
</protein>
<dbReference type="Proteomes" id="UP000597762">
    <property type="component" value="Unassembled WGS sequence"/>
</dbReference>
<accession>A0A812C1P1</accession>
<gene>
    <name evidence="2" type="ORF">SPHA_26867</name>
</gene>
<dbReference type="AlphaFoldDB" id="A0A812C1P1"/>
<reference evidence="2" key="1">
    <citation type="submission" date="2021-01" db="EMBL/GenBank/DDBJ databases">
        <authorList>
            <person name="Li R."/>
            <person name="Bekaert M."/>
        </authorList>
    </citation>
    <scope>NUCLEOTIDE SEQUENCE</scope>
    <source>
        <strain evidence="2">Farmed</strain>
    </source>
</reference>
<evidence type="ECO:0000313" key="2">
    <source>
        <dbReference type="EMBL" id="CAE1249928.1"/>
    </source>
</evidence>
<keyword evidence="1" id="KW-0812">Transmembrane</keyword>
<proteinExistence type="predicted"/>
<keyword evidence="3" id="KW-1185">Reference proteome</keyword>
<dbReference type="EMBL" id="CAHIKZ030001027">
    <property type="protein sequence ID" value="CAE1249928.1"/>
    <property type="molecule type" value="Genomic_DNA"/>
</dbReference>
<evidence type="ECO:0000256" key="1">
    <source>
        <dbReference type="SAM" id="Phobius"/>
    </source>
</evidence>
<feature type="transmembrane region" description="Helical" evidence="1">
    <location>
        <begin position="116"/>
        <end position="136"/>
    </location>
</feature>
<comment type="caution">
    <text evidence="2">The sequence shown here is derived from an EMBL/GenBank/DDBJ whole genome shotgun (WGS) entry which is preliminary data.</text>
</comment>
<feature type="transmembrane region" description="Helical" evidence="1">
    <location>
        <begin position="142"/>
        <end position="173"/>
    </location>
</feature>